<keyword evidence="2" id="KW-0547">Nucleotide-binding</keyword>
<keyword evidence="7" id="KW-1185">Reference proteome</keyword>
<evidence type="ECO:0000313" key="7">
    <source>
        <dbReference type="Proteomes" id="UP001165122"/>
    </source>
</evidence>
<dbReference type="PANTHER" id="PTHR23070">
    <property type="entry name" value="BCS1 AAA-TYPE ATPASE"/>
    <property type="match status" value="1"/>
</dbReference>
<organism evidence="6 7">
    <name type="scientific">Triparma laevis f. longispina</name>
    <dbReference type="NCBI Taxonomy" id="1714387"/>
    <lineage>
        <taxon>Eukaryota</taxon>
        <taxon>Sar</taxon>
        <taxon>Stramenopiles</taxon>
        <taxon>Ochrophyta</taxon>
        <taxon>Bolidophyceae</taxon>
        <taxon>Parmales</taxon>
        <taxon>Triparmaceae</taxon>
        <taxon>Triparma</taxon>
    </lineage>
</organism>
<name>A0A9W7AFV2_9STRA</name>
<dbReference type="InterPro" id="IPR003593">
    <property type="entry name" value="AAA+_ATPase"/>
</dbReference>
<comment type="caution">
    <text evidence="6">The sequence shown here is derived from an EMBL/GenBank/DDBJ whole genome shotgun (WGS) entry which is preliminary data.</text>
</comment>
<evidence type="ECO:0000313" key="6">
    <source>
        <dbReference type="EMBL" id="GMH71129.1"/>
    </source>
</evidence>
<accession>A0A9W7AFV2</accession>
<dbReference type="InterPro" id="IPR027417">
    <property type="entry name" value="P-loop_NTPase"/>
</dbReference>
<evidence type="ECO:0000256" key="2">
    <source>
        <dbReference type="ARBA" id="ARBA00022741"/>
    </source>
</evidence>
<dbReference type="GO" id="GO:0016887">
    <property type="term" value="F:ATP hydrolysis activity"/>
    <property type="evidence" value="ECO:0007669"/>
    <property type="project" value="InterPro"/>
</dbReference>
<dbReference type="InterPro" id="IPR050747">
    <property type="entry name" value="Mitochondrial_chaperone_BCS1"/>
</dbReference>
<comment type="similarity">
    <text evidence="1">Belongs to the AAA ATPase family. BCS1 subfamily.</text>
</comment>
<keyword evidence="3" id="KW-0067">ATP-binding</keyword>
<evidence type="ECO:0000256" key="1">
    <source>
        <dbReference type="ARBA" id="ARBA00007448"/>
    </source>
</evidence>
<dbReference type="Pfam" id="PF00004">
    <property type="entry name" value="AAA"/>
    <property type="match status" value="1"/>
</dbReference>
<gene>
    <name evidence="6" type="ORF">TrLO_g13269</name>
</gene>
<dbReference type="EMBL" id="BRXW01000634">
    <property type="protein sequence ID" value="GMH71129.1"/>
    <property type="molecule type" value="Genomic_DNA"/>
</dbReference>
<dbReference type="OrthoDB" id="10251412at2759"/>
<dbReference type="InterPro" id="IPR003959">
    <property type="entry name" value="ATPase_AAA_core"/>
</dbReference>
<dbReference type="SUPFAM" id="SSF52540">
    <property type="entry name" value="P-loop containing nucleoside triphosphate hydrolases"/>
    <property type="match status" value="1"/>
</dbReference>
<protein>
    <recommendedName>
        <fullName evidence="5">AAA+ ATPase domain-containing protein</fullName>
    </recommendedName>
</protein>
<reference evidence="7" key="1">
    <citation type="journal article" date="2023" name="Commun. Biol.">
        <title>Genome analysis of Parmales, the sister group of diatoms, reveals the evolutionary specialization of diatoms from phago-mixotrophs to photoautotrophs.</title>
        <authorList>
            <person name="Ban H."/>
            <person name="Sato S."/>
            <person name="Yoshikawa S."/>
            <person name="Yamada K."/>
            <person name="Nakamura Y."/>
            <person name="Ichinomiya M."/>
            <person name="Sato N."/>
            <person name="Blanc-Mathieu R."/>
            <person name="Endo H."/>
            <person name="Kuwata A."/>
            <person name="Ogata H."/>
        </authorList>
    </citation>
    <scope>NUCLEOTIDE SEQUENCE [LARGE SCALE GENOMIC DNA]</scope>
    <source>
        <strain evidence="7">NIES 3700</strain>
    </source>
</reference>
<dbReference type="Gene3D" id="3.40.50.300">
    <property type="entry name" value="P-loop containing nucleotide triphosphate hydrolases"/>
    <property type="match status" value="1"/>
</dbReference>
<evidence type="ECO:0000256" key="4">
    <source>
        <dbReference type="SAM" id="MobiDB-lite"/>
    </source>
</evidence>
<dbReference type="AlphaFoldDB" id="A0A9W7AFV2"/>
<feature type="compositionally biased region" description="Basic and acidic residues" evidence="4">
    <location>
        <begin position="435"/>
        <end position="453"/>
    </location>
</feature>
<dbReference type="GO" id="GO:0005524">
    <property type="term" value="F:ATP binding"/>
    <property type="evidence" value="ECO:0007669"/>
    <property type="project" value="UniProtKB-KW"/>
</dbReference>
<sequence length="520" mass="58041">MTEEKKSDDMFNPVAKPGLVTRSSPVSEATLVGMQKIGNFATQILSNPRYVTFNSSANLYELIIDYVSKDIPGAAFTAAKRQVTPAEAEKNKQSLTELKCDLGSFIVTIFGKPVIFHHETVGDVVSTDCAGPTFYQQLTLIAEGANGLNAITKLTDELIEKAEKVDPNMIKLYRWHIRHQYWRRASTIQGRTIESVILPAATKKKVLDDVTEFLGDDVKEFYQSHGVPFRRSYLFHGVPGAGKTSLVQGLATKFKRNICFIQPTHPEMTDDDLQLGMQKVPKNSILVLEDIDSLFEKNRNSKNARSSLTFTGLLNALDGVGSSTGQIIILTTNFRDQLDAALIRNGRVDAQIEFKNVNEEQAKLMFKRYYPMEEDDAISDTFAKDLMAKLEERSEGVASCGLQHFFVVNRKNNASEALARINMIFEEIDSRKAEKEDLKKDAEKEKKKAKNDEGSDDEDDDEERRPKKRGGRDEDANKDVSSGYSAENLTRLSLLTVQVALVTTCAMVVSSALKSLPKSR</sequence>
<feature type="domain" description="AAA+ ATPase" evidence="5">
    <location>
        <begin position="229"/>
        <end position="358"/>
    </location>
</feature>
<dbReference type="Proteomes" id="UP001165122">
    <property type="component" value="Unassembled WGS sequence"/>
</dbReference>
<evidence type="ECO:0000259" key="5">
    <source>
        <dbReference type="SMART" id="SM00382"/>
    </source>
</evidence>
<proteinExistence type="inferred from homology"/>
<feature type="region of interest" description="Disordered" evidence="4">
    <location>
        <begin position="435"/>
        <end position="483"/>
    </location>
</feature>
<dbReference type="Pfam" id="PF25426">
    <property type="entry name" value="AAA_lid_BCS1"/>
    <property type="match status" value="1"/>
</dbReference>
<evidence type="ECO:0000256" key="3">
    <source>
        <dbReference type="ARBA" id="ARBA00022840"/>
    </source>
</evidence>
<dbReference type="SMART" id="SM00382">
    <property type="entry name" value="AAA"/>
    <property type="match status" value="1"/>
</dbReference>
<dbReference type="InterPro" id="IPR057495">
    <property type="entry name" value="AAA_lid_BCS1"/>
</dbReference>